<feature type="chain" id="PRO_5010177787" evidence="2">
    <location>
        <begin position="34"/>
        <end position="190"/>
    </location>
</feature>
<name>A0A1R0XAM9_9BACL</name>
<dbReference type="AlphaFoldDB" id="A0A1R0XAM9"/>
<dbReference type="PROSITE" id="PS51257">
    <property type="entry name" value="PROKAR_LIPOPROTEIN"/>
    <property type="match status" value="1"/>
</dbReference>
<evidence type="ECO:0000313" key="4">
    <source>
        <dbReference type="Proteomes" id="UP000187465"/>
    </source>
</evidence>
<feature type="signal peptide" evidence="2">
    <location>
        <begin position="1"/>
        <end position="33"/>
    </location>
</feature>
<proteinExistence type="predicted"/>
<keyword evidence="2" id="KW-0732">Signal</keyword>
<comment type="caution">
    <text evidence="3">The sequence shown here is derived from an EMBL/GenBank/DDBJ whole genome shotgun (WGS) entry which is preliminary data.</text>
</comment>
<accession>A0A1R0XAM9</accession>
<sequence>MRSNKGTTQRFTRATILCCICACTVLLSGCTKAADETQVATPTAQVETTAPSAEATTPAPTNNATEQSASPGSNTGELPEGVSIQRVIKDVSLKDSYHKKVELLSDGGKRVTITDQNQKIVLQQIEYDGRITAVKDKQITVQVEGGKEQTLTIPDHIVIEDEDKLGLNNGVEIEWTVNADGQIESVELDD</sequence>
<evidence type="ECO:0000256" key="1">
    <source>
        <dbReference type="SAM" id="MobiDB-lite"/>
    </source>
</evidence>
<feature type="compositionally biased region" description="Low complexity" evidence="1">
    <location>
        <begin position="47"/>
        <end position="66"/>
    </location>
</feature>
<reference evidence="3 4" key="1">
    <citation type="submission" date="2016-10" db="EMBL/GenBank/DDBJ databases">
        <title>Paenibacillus species isolates.</title>
        <authorList>
            <person name="Beno S.M."/>
        </authorList>
    </citation>
    <scope>NUCLEOTIDE SEQUENCE [LARGE SCALE GENOMIC DNA]</scope>
    <source>
        <strain evidence="3 4">FSL H7-0604</strain>
    </source>
</reference>
<dbReference type="Proteomes" id="UP000187465">
    <property type="component" value="Unassembled WGS sequence"/>
</dbReference>
<dbReference type="RefSeq" id="WP_036684879.1">
    <property type="nucleotide sequence ID" value="NZ_MKQL01000003.1"/>
</dbReference>
<feature type="region of interest" description="Disordered" evidence="1">
    <location>
        <begin position="41"/>
        <end position="81"/>
    </location>
</feature>
<evidence type="ECO:0000256" key="2">
    <source>
        <dbReference type="SAM" id="SignalP"/>
    </source>
</evidence>
<dbReference type="EMBL" id="MKQP01000019">
    <property type="protein sequence ID" value="OMD31989.1"/>
    <property type="molecule type" value="Genomic_DNA"/>
</dbReference>
<gene>
    <name evidence="3" type="ORF">BJP51_17245</name>
</gene>
<organism evidence="3 4">
    <name type="scientific">Paenibacillus odorifer</name>
    <dbReference type="NCBI Taxonomy" id="189426"/>
    <lineage>
        <taxon>Bacteria</taxon>
        <taxon>Bacillati</taxon>
        <taxon>Bacillota</taxon>
        <taxon>Bacilli</taxon>
        <taxon>Bacillales</taxon>
        <taxon>Paenibacillaceae</taxon>
        <taxon>Paenibacillus</taxon>
    </lineage>
</organism>
<protein>
    <submittedName>
        <fullName evidence="3">Uncharacterized protein</fullName>
    </submittedName>
</protein>
<evidence type="ECO:0000313" key="3">
    <source>
        <dbReference type="EMBL" id="OMD31989.1"/>
    </source>
</evidence>
<feature type="compositionally biased region" description="Polar residues" evidence="1">
    <location>
        <begin position="67"/>
        <end position="76"/>
    </location>
</feature>